<keyword evidence="6" id="KW-0949">S-adenosyl-L-methionine</keyword>
<organism evidence="8 9">
    <name type="scientific">Dasania phycosphaerae</name>
    <dbReference type="NCBI Taxonomy" id="2950436"/>
    <lineage>
        <taxon>Bacteria</taxon>
        <taxon>Pseudomonadati</taxon>
        <taxon>Pseudomonadota</taxon>
        <taxon>Gammaproteobacteria</taxon>
        <taxon>Cellvibrionales</taxon>
        <taxon>Spongiibacteraceae</taxon>
        <taxon>Dasania</taxon>
    </lineage>
</organism>
<dbReference type="RefSeq" id="WP_258330987.1">
    <property type="nucleotide sequence ID" value="NZ_JAPTGG010000004.1"/>
</dbReference>
<dbReference type="GO" id="GO:0008176">
    <property type="term" value="F:tRNA (guanine(46)-N7)-methyltransferase activity"/>
    <property type="evidence" value="ECO:0007669"/>
    <property type="project" value="UniProtKB-EC"/>
</dbReference>
<dbReference type="Pfam" id="PF02390">
    <property type="entry name" value="Methyltransf_4"/>
    <property type="match status" value="1"/>
</dbReference>
<dbReference type="Proteomes" id="UP001069090">
    <property type="component" value="Unassembled WGS sequence"/>
</dbReference>
<keyword evidence="7" id="KW-0819">tRNA processing</keyword>
<dbReference type="PANTHER" id="PTHR23417:SF14">
    <property type="entry name" value="PENTACOTRIPEPTIDE-REPEAT REGION OF PRORP DOMAIN-CONTAINING PROTEIN"/>
    <property type="match status" value="1"/>
</dbReference>
<gene>
    <name evidence="8" type="ORF">O0V09_06455</name>
</gene>
<comment type="function">
    <text evidence="2">Catalyzes the formation of N(7)-methylguanine at position 46 (m7G46) in tRNA.</text>
</comment>
<dbReference type="EC" id="2.1.1.33" evidence="3"/>
<evidence type="ECO:0000256" key="4">
    <source>
        <dbReference type="ARBA" id="ARBA00022603"/>
    </source>
</evidence>
<evidence type="ECO:0000256" key="2">
    <source>
        <dbReference type="ARBA" id="ARBA00003015"/>
    </source>
</evidence>
<keyword evidence="9" id="KW-1185">Reference proteome</keyword>
<dbReference type="GO" id="GO:0043527">
    <property type="term" value="C:tRNA methyltransferase complex"/>
    <property type="evidence" value="ECO:0007669"/>
    <property type="project" value="TreeGrafter"/>
</dbReference>
<evidence type="ECO:0000313" key="9">
    <source>
        <dbReference type="Proteomes" id="UP001069090"/>
    </source>
</evidence>
<evidence type="ECO:0000256" key="7">
    <source>
        <dbReference type="ARBA" id="ARBA00022694"/>
    </source>
</evidence>
<evidence type="ECO:0000256" key="3">
    <source>
        <dbReference type="ARBA" id="ARBA00011977"/>
    </source>
</evidence>
<comment type="catalytic activity">
    <reaction evidence="1">
        <text>guanosine(46) in tRNA + S-adenosyl-L-methionine = N(7)-methylguanosine(46) in tRNA + S-adenosyl-L-homocysteine</text>
        <dbReference type="Rhea" id="RHEA:42708"/>
        <dbReference type="Rhea" id="RHEA-COMP:10188"/>
        <dbReference type="Rhea" id="RHEA-COMP:10189"/>
        <dbReference type="ChEBI" id="CHEBI:57856"/>
        <dbReference type="ChEBI" id="CHEBI:59789"/>
        <dbReference type="ChEBI" id="CHEBI:74269"/>
        <dbReference type="ChEBI" id="CHEBI:74480"/>
        <dbReference type="EC" id="2.1.1.33"/>
    </reaction>
</comment>
<evidence type="ECO:0000256" key="6">
    <source>
        <dbReference type="ARBA" id="ARBA00022691"/>
    </source>
</evidence>
<accession>A0A9J6RKA0</accession>
<dbReference type="InterPro" id="IPR029063">
    <property type="entry name" value="SAM-dependent_MTases_sf"/>
</dbReference>
<evidence type="ECO:0000256" key="1">
    <source>
        <dbReference type="ARBA" id="ARBA00000142"/>
    </source>
</evidence>
<keyword evidence="4 8" id="KW-0489">Methyltransferase</keyword>
<proteinExistence type="predicted"/>
<comment type="caution">
    <text evidence="8">The sequence shown here is derived from an EMBL/GenBank/DDBJ whole genome shotgun (WGS) entry which is preliminary data.</text>
</comment>
<keyword evidence="5" id="KW-0808">Transferase</keyword>
<dbReference type="Gene3D" id="3.40.50.150">
    <property type="entry name" value="Vaccinia Virus protein VP39"/>
    <property type="match status" value="1"/>
</dbReference>
<reference evidence="8 9" key="1">
    <citation type="submission" date="2022-12" db="EMBL/GenBank/DDBJ databases">
        <title>Dasania phycosphaerae sp. nov., isolated from particulate material of the south coast of Korea.</title>
        <authorList>
            <person name="Jiang Y."/>
        </authorList>
    </citation>
    <scope>NUCLEOTIDE SEQUENCE [LARGE SCALE GENOMIC DNA]</scope>
    <source>
        <strain evidence="8 9">GY-19</strain>
    </source>
</reference>
<protein>
    <recommendedName>
        <fullName evidence="3">tRNA (guanine(46)-N(7))-methyltransferase</fullName>
        <ecNumber evidence="3">2.1.1.33</ecNumber>
    </recommendedName>
</protein>
<sequence>MSSEIISNAKPVISNQNGPHEQIPHLVARHLAAPFRKPYPDFSLHAFEEANNWLQQFNRPIIFDSYCGVGESTVALAKLHPEASVIGLDKSLHRLNKHDEHYRASGVDNYYLLRADVDDFWRLAVDAQWQLSHHYLLYPNPWPKSAHIKRRCHGSPLFSSLLALGGRIELRSNWPLYVEEFAWALSLAGHPASAQAFVPDPVITPFERKYLAAQQTLYHCIYSLKR</sequence>
<dbReference type="AlphaFoldDB" id="A0A9J6RKA0"/>
<dbReference type="PROSITE" id="PS51625">
    <property type="entry name" value="SAM_MT_TRMB"/>
    <property type="match status" value="1"/>
</dbReference>
<evidence type="ECO:0000256" key="5">
    <source>
        <dbReference type="ARBA" id="ARBA00022679"/>
    </source>
</evidence>
<dbReference type="InterPro" id="IPR003358">
    <property type="entry name" value="tRNA_(Gua-N-7)_MeTrfase_Trmb"/>
</dbReference>
<evidence type="ECO:0000313" key="8">
    <source>
        <dbReference type="EMBL" id="MCZ0864834.1"/>
    </source>
</evidence>
<dbReference type="PANTHER" id="PTHR23417">
    <property type="entry name" value="3-DEOXY-D-MANNO-OCTULOSONIC-ACID TRANSFERASE/TRNA GUANINE-N 7 - -METHYLTRANSFERASE"/>
    <property type="match status" value="1"/>
</dbReference>
<name>A0A9J6RKA0_9GAMM</name>
<dbReference type="SUPFAM" id="SSF53335">
    <property type="entry name" value="S-adenosyl-L-methionine-dependent methyltransferases"/>
    <property type="match status" value="1"/>
</dbReference>
<dbReference type="EMBL" id="JAPTGG010000004">
    <property type="protein sequence ID" value="MCZ0864834.1"/>
    <property type="molecule type" value="Genomic_DNA"/>
</dbReference>